<sequence length="516" mass="53941">MLPAIALVTAWSSPAAWSSVGGGISPTVTIADGVLMPRISLGTCCGSEVTHAFPAWWTSGGRGVDTALDYGKEVPGGKEAELSAAIASVGAPRSGVFITTKESSAKGRIRAGLDPLHLGPLCVGLDADYALSAVKADLAQLKVSRVDLVLLHAPCASDATNAKLWRGLEAALAQNLTRAIGVSNFDKARLGALLKAAATKPAEREMLEYCAEKGIVFEAYAAMRGCPFSDPRVQRVAAAHGVGASQVCLRWVLQTGAAMAVGLGKNESRMRSYAREDLGIFGFELSADEMATLSATGTQIKSCAPDAWRLARPALAVLSGMRLRHDWIEQLLLAPSGPPMSRALQAICVRQLTCYGLLLLQLYAAWARGQLVGHPSVGASLAGLCAGCVGVAWRSRPAFAQLMAPVALLHLVIAALHALPLLRWAARQRFGFLGLAVPALLHFVAAVLAAMGLQAAASAGAVAARRVERREPPAPFSRSLTSPRRAPALVGRGQAAAVHRAPPMPPLPQADPRKAS</sequence>
<dbReference type="eggNOG" id="KOG1577">
    <property type="taxonomic scope" value="Eukaryota"/>
</dbReference>
<keyword evidence="5" id="KW-0472">Membrane</keyword>
<feature type="domain" description="NADP-dependent oxidoreductase" evidence="7">
    <location>
        <begin position="60"/>
        <end position="294"/>
    </location>
</feature>
<feature type="chain" id="PRO_5044236721" description="NADP-dependent oxidoreductase domain-containing protein" evidence="6">
    <location>
        <begin position="19"/>
        <end position="516"/>
    </location>
</feature>
<reference evidence="9" key="1">
    <citation type="journal article" date="2013" name="Nature">
        <title>Pan genome of the phytoplankton Emiliania underpins its global distribution.</title>
        <authorList>
            <person name="Read B.A."/>
            <person name="Kegel J."/>
            <person name="Klute M.J."/>
            <person name="Kuo A."/>
            <person name="Lefebvre S.C."/>
            <person name="Maumus F."/>
            <person name="Mayer C."/>
            <person name="Miller J."/>
            <person name="Monier A."/>
            <person name="Salamov A."/>
            <person name="Young J."/>
            <person name="Aguilar M."/>
            <person name="Claverie J.M."/>
            <person name="Frickenhaus S."/>
            <person name="Gonzalez K."/>
            <person name="Herman E.K."/>
            <person name="Lin Y.C."/>
            <person name="Napier J."/>
            <person name="Ogata H."/>
            <person name="Sarno A.F."/>
            <person name="Shmutz J."/>
            <person name="Schroeder D."/>
            <person name="de Vargas C."/>
            <person name="Verret F."/>
            <person name="von Dassow P."/>
            <person name="Valentin K."/>
            <person name="Van de Peer Y."/>
            <person name="Wheeler G."/>
            <person name="Dacks J.B."/>
            <person name="Delwiche C.F."/>
            <person name="Dyhrman S.T."/>
            <person name="Glockner G."/>
            <person name="John U."/>
            <person name="Richards T."/>
            <person name="Worden A.Z."/>
            <person name="Zhang X."/>
            <person name="Grigoriev I.V."/>
            <person name="Allen A.E."/>
            <person name="Bidle K."/>
            <person name="Borodovsky M."/>
            <person name="Bowler C."/>
            <person name="Brownlee C."/>
            <person name="Cock J.M."/>
            <person name="Elias M."/>
            <person name="Gladyshev V.N."/>
            <person name="Groth M."/>
            <person name="Guda C."/>
            <person name="Hadaegh A."/>
            <person name="Iglesias-Rodriguez M.D."/>
            <person name="Jenkins J."/>
            <person name="Jones B.M."/>
            <person name="Lawson T."/>
            <person name="Leese F."/>
            <person name="Lindquist E."/>
            <person name="Lobanov A."/>
            <person name="Lomsadze A."/>
            <person name="Malik S.B."/>
            <person name="Marsh M.E."/>
            <person name="Mackinder L."/>
            <person name="Mock T."/>
            <person name="Mueller-Roeber B."/>
            <person name="Pagarete A."/>
            <person name="Parker M."/>
            <person name="Probert I."/>
            <person name="Quesneville H."/>
            <person name="Raines C."/>
            <person name="Rensing S.A."/>
            <person name="Riano-Pachon D.M."/>
            <person name="Richier S."/>
            <person name="Rokitta S."/>
            <person name="Shiraiwa Y."/>
            <person name="Soanes D.M."/>
            <person name="van der Giezen M."/>
            <person name="Wahlund T.M."/>
            <person name="Williams B."/>
            <person name="Wilson W."/>
            <person name="Wolfe G."/>
            <person name="Wurch L.L."/>
        </authorList>
    </citation>
    <scope>NUCLEOTIDE SEQUENCE</scope>
</reference>
<dbReference type="AlphaFoldDB" id="A0A0D3JID9"/>
<dbReference type="PaxDb" id="2903-EOD23274"/>
<proteinExistence type="inferred from homology"/>
<keyword evidence="5" id="KW-0812">Transmembrane</keyword>
<dbReference type="InterPro" id="IPR036812">
    <property type="entry name" value="NAD(P)_OxRdtase_dom_sf"/>
</dbReference>
<feature type="transmembrane region" description="Helical" evidence="5">
    <location>
        <begin position="371"/>
        <end position="393"/>
    </location>
</feature>
<dbReference type="InterPro" id="IPR023210">
    <property type="entry name" value="NADP_OxRdtase_dom"/>
</dbReference>
<dbReference type="PROSITE" id="PS00062">
    <property type="entry name" value="ALDOKETO_REDUCTASE_2"/>
    <property type="match status" value="1"/>
</dbReference>
<evidence type="ECO:0000313" key="9">
    <source>
        <dbReference type="Proteomes" id="UP000013827"/>
    </source>
</evidence>
<dbReference type="SUPFAM" id="SSF51430">
    <property type="entry name" value="NAD(P)-linked oxidoreductase"/>
    <property type="match status" value="1"/>
</dbReference>
<evidence type="ECO:0000256" key="5">
    <source>
        <dbReference type="SAM" id="Phobius"/>
    </source>
</evidence>
<keyword evidence="9" id="KW-1185">Reference proteome</keyword>
<dbReference type="HOGENOM" id="CLU_528338_0_0_1"/>
<feature type="signal peptide" evidence="6">
    <location>
        <begin position="1"/>
        <end position="18"/>
    </location>
</feature>
<dbReference type="STRING" id="2903.R1EQW7"/>
<evidence type="ECO:0000256" key="3">
    <source>
        <dbReference type="ARBA" id="ARBA00023002"/>
    </source>
</evidence>
<dbReference type="PRINTS" id="PR00069">
    <property type="entry name" value="ALDKETRDTASE"/>
</dbReference>
<organism evidence="8 9">
    <name type="scientific">Emiliania huxleyi (strain CCMP1516)</name>
    <dbReference type="NCBI Taxonomy" id="280463"/>
    <lineage>
        <taxon>Eukaryota</taxon>
        <taxon>Haptista</taxon>
        <taxon>Haptophyta</taxon>
        <taxon>Prymnesiophyceae</taxon>
        <taxon>Isochrysidales</taxon>
        <taxon>Noelaerhabdaceae</taxon>
        <taxon>Emiliania</taxon>
    </lineage>
</organism>
<feature type="transmembrane region" description="Helical" evidence="5">
    <location>
        <begin position="399"/>
        <end position="419"/>
    </location>
</feature>
<keyword evidence="3" id="KW-0560">Oxidoreductase</keyword>
<dbReference type="KEGG" id="ehx:EMIHUDRAFT_116556"/>
<keyword evidence="6" id="KW-0732">Signal</keyword>
<dbReference type="CDD" id="cd19071">
    <property type="entry name" value="AKR_AKR1-5-like"/>
    <property type="match status" value="1"/>
</dbReference>
<keyword evidence="2" id="KW-0521">NADP</keyword>
<evidence type="ECO:0000256" key="6">
    <source>
        <dbReference type="SAM" id="SignalP"/>
    </source>
</evidence>
<feature type="region of interest" description="Disordered" evidence="4">
    <location>
        <begin position="470"/>
        <end position="516"/>
    </location>
</feature>
<dbReference type="InterPro" id="IPR018170">
    <property type="entry name" value="Aldo/ket_reductase_CS"/>
</dbReference>
<accession>A0A0D3JID9</accession>
<dbReference type="PANTHER" id="PTHR43827:SF3">
    <property type="entry name" value="NADP-DEPENDENT OXIDOREDUCTASE DOMAIN-CONTAINING PROTEIN"/>
    <property type="match status" value="1"/>
</dbReference>
<evidence type="ECO:0000256" key="2">
    <source>
        <dbReference type="ARBA" id="ARBA00022857"/>
    </source>
</evidence>
<dbReference type="Gene3D" id="3.20.20.100">
    <property type="entry name" value="NADP-dependent oxidoreductase domain"/>
    <property type="match status" value="1"/>
</dbReference>
<dbReference type="PANTHER" id="PTHR43827">
    <property type="entry name" value="2,5-DIKETO-D-GLUCONIC ACID REDUCTASE"/>
    <property type="match status" value="1"/>
</dbReference>
<evidence type="ECO:0000256" key="4">
    <source>
        <dbReference type="SAM" id="MobiDB-lite"/>
    </source>
</evidence>
<dbReference type="GO" id="GO:0016616">
    <property type="term" value="F:oxidoreductase activity, acting on the CH-OH group of donors, NAD or NADP as acceptor"/>
    <property type="evidence" value="ECO:0007669"/>
    <property type="project" value="UniProtKB-ARBA"/>
</dbReference>
<dbReference type="Proteomes" id="UP000013827">
    <property type="component" value="Unassembled WGS sequence"/>
</dbReference>
<dbReference type="InterPro" id="IPR020471">
    <property type="entry name" value="AKR"/>
</dbReference>
<evidence type="ECO:0000259" key="7">
    <source>
        <dbReference type="Pfam" id="PF00248"/>
    </source>
</evidence>
<reference evidence="8" key="2">
    <citation type="submission" date="2024-10" db="UniProtKB">
        <authorList>
            <consortium name="EnsemblProtists"/>
        </authorList>
    </citation>
    <scope>IDENTIFICATION</scope>
</reference>
<feature type="transmembrane region" description="Helical" evidence="5">
    <location>
        <begin position="431"/>
        <end position="453"/>
    </location>
</feature>
<evidence type="ECO:0000313" key="8">
    <source>
        <dbReference type="EnsemblProtists" id="EOD23274"/>
    </source>
</evidence>
<dbReference type="Pfam" id="PF00248">
    <property type="entry name" value="Aldo_ket_red"/>
    <property type="match status" value="1"/>
</dbReference>
<keyword evidence="5" id="KW-1133">Transmembrane helix</keyword>
<protein>
    <recommendedName>
        <fullName evidence="7">NADP-dependent oxidoreductase domain-containing protein</fullName>
    </recommendedName>
</protein>
<dbReference type="GeneID" id="17268819"/>
<dbReference type="RefSeq" id="XP_005775703.1">
    <property type="nucleotide sequence ID" value="XM_005775646.1"/>
</dbReference>
<comment type="similarity">
    <text evidence="1">Belongs to the aldo/keto reductase family.</text>
</comment>
<evidence type="ECO:0000256" key="1">
    <source>
        <dbReference type="ARBA" id="ARBA00007905"/>
    </source>
</evidence>
<dbReference type="EnsemblProtists" id="EOD23274">
    <property type="protein sequence ID" value="EOD23274"/>
    <property type="gene ID" value="EMIHUDRAFT_116556"/>
</dbReference>
<name>A0A0D3JID9_EMIH1</name>